<organism evidence="2 3">
    <name type="scientific">Triticum urartu</name>
    <name type="common">Red wild einkorn</name>
    <name type="synonym">Crithodium urartu</name>
    <dbReference type="NCBI Taxonomy" id="4572"/>
    <lineage>
        <taxon>Eukaryota</taxon>
        <taxon>Viridiplantae</taxon>
        <taxon>Streptophyta</taxon>
        <taxon>Embryophyta</taxon>
        <taxon>Tracheophyta</taxon>
        <taxon>Spermatophyta</taxon>
        <taxon>Magnoliopsida</taxon>
        <taxon>Liliopsida</taxon>
        <taxon>Poales</taxon>
        <taxon>Poaceae</taxon>
        <taxon>BOP clade</taxon>
        <taxon>Pooideae</taxon>
        <taxon>Triticodae</taxon>
        <taxon>Triticeae</taxon>
        <taxon>Triticinae</taxon>
        <taxon>Triticum</taxon>
    </lineage>
</organism>
<feature type="compositionally biased region" description="Basic residues" evidence="1">
    <location>
        <begin position="41"/>
        <end position="50"/>
    </location>
</feature>
<feature type="compositionally biased region" description="Low complexity" evidence="1">
    <location>
        <begin position="125"/>
        <end position="141"/>
    </location>
</feature>
<feature type="compositionally biased region" description="Polar residues" evidence="1">
    <location>
        <begin position="100"/>
        <end position="118"/>
    </location>
</feature>
<dbReference type="AlphaFoldDB" id="A0A8R7Q517"/>
<dbReference type="Proteomes" id="UP000015106">
    <property type="component" value="Chromosome 4"/>
</dbReference>
<reference evidence="2" key="3">
    <citation type="submission" date="2022-06" db="UniProtKB">
        <authorList>
            <consortium name="EnsemblPlants"/>
        </authorList>
    </citation>
    <scope>IDENTIFICATION</scope>
</reference>
<feature type="compositionally biased region" description="Basic and acidic residues" evidence="1">
    <location>
        <begin position="65"/>
        <end position="76"/>
    </location>
</feature>
<reference evidence="2" key="2">
    <citation type="submission" date="2018-03" db="EMBL/GenBank/DDBJ databases">
        <title>The Triticum urartu genome reveals the dynamic nature of wheat genome evolution.</title>
        <authorList>
            <person name="Ling H."/>
            <person name="Ma B."/>
            <person name="Shi X."/>
            <person name="Liu H."/>
            <person name="Dong L."/>
            <person name="Sun H."/>
            <person name="Cao Y."/>
            <person name="Gao Q."/>
            <person name="Zheng S."/>
            <person name="Li Y."/>
            <person name="Yu Y."/>
            <person name="Du H."/>
            <person name="Qi M."/>
            <person name="Li Y."/>
            <person name="Yu H."/>
            <person name="Cui Y."/>
            <person name="Wang N."/>
            <person name="Chen C."/>
            <person name="Wu H."/>
            <person name="Zhao Y."/>
            <person name="Zhang J."/>
            <person name="Li Y."/>
            <person name="Zhou W."/>
            <person name="Zhang B."/>
            <person name="Hu W."/>
            <person name="Eijk M."/>
            <person name="Tang J."/>
            <person name="Witsenboer H."/>
            <person name="Zhao S."/>
            <person name="Li Z."/>
            <person name="Zhang A."/>
            <person name="Wang D."/>
            <person name="Liang C."/>
        </authorList>
    </citation>
    <scope>NUCLEOTIDE SEQUENCE [LARGE SCALE GENOMIC DNA]</scope>
    <source>
        <strain evidence="2">cv. G1812</strain>
    </source>
</reference>
<keyword evidence="3" id="KW-1185">Reference proteome</keyword>
<accession>A0A8R7Q517</accession>
<evidence type="ECO:0000313" key="2">
    <source>
        <dbReference type="EnsemblPlants" id="TuG1812G0400001649.01.T01"/>
    </source>
</evidence>
<protein>
    <submittedName>
        <fullName evidence="2">Uncharacterized protein</fullName>
    </submittedName>
</protein>
<reference evidence="3" key="1">
    <citation type="journal article" date="2013" name="Nature">
        <title>Draft genome of the wheat A-genome progenitor Triticum urartu.</title>
        <authorList>
            <person name="Ling H.Q."/>
            <person name="Zhao S."/>
            <person name="Liu D."/>
            <person name="Wang J."/>
            <person name="Sun H."/>
            <person name="Zhang C."/>
            <person name="Fan H."/>
            <person name="Li D."/>
            <person name="Dong L."/>
            <person name="Tao Y."/>
            <person name="Gao C."/>
            <person name="Wu H."/>
            <person name="Li Y."/>
            <person name="Cui Y."/>
            <person name="Guo X."/>
            <person name="Zheng S."/>
            <person name="Wang B."/>
            <person name="Yu K."/>
            <person name="Liang Q."/>
            <person name="Yang W."/>
            <person name="Lou X."/>
            <person name="Chen J."/>
            <person name="Feng M."/>
            <person name="Jian J."/>
            <person name="Zhang X."/>
            <person name="Luo G."/>
            <person name="Jiang Y."/>
            <person name="Liu J."/>
            <person name="Wang Z."/>
            <person name="Sha Y."/>
            <person name="Zhang B."/>
            <person name="Wu H."/>
            <person name="Tang D."/>
            <person name="Shen Q."/>
            <person name="Xue P."/>
            <person name="Zou S."/>
            <person name="Wang X."/>
            <person name="Liu X."/>
            <person name="Wang F."/>
            <person name="Yang Y."/>
            <person name="An X."/>
            <person name="Dong Z."/>
            <person name="Zhang K."/>
            <person name="Zhang X."/>
            <person name="Luo M.C."/>
            <person name="Dvorak J."/>
            <person name="Tong Y."/>
            <person name="Wang J."/>
            <person name="Yang H."/>
            <person name="Li Z."/>
            <person name="Wang D."/>
            <person name="Zhang A."/>
            <person name="Wang J."/>
        </authorList>
    </citation>
    <scope>NUCLEOTIDE SEQUENCE</scope>
    <source>
        <strain evidence="3">cv. G1812</strain>
    </source>
</reference>
<dbReference type="Gramene" id="TuG1812G0400001649.01.T01">
    <property type="protein sequence ID" value="TuG1812G0400001649.01.T01"/>
    <property type="gene ID" value="TuG1812G0400001649.01"/>
</dbReference>
<feature type="region of interest" description="Disordered" evidence="1">
    <location>
        <begin position="1"/>
        <end position="141"/>
    </location>
</feature>
<evidence type="ECO:0000313" key="3">
    <source>
        <dbReference type="Proteomes" id="UP000015106"/>
    </source>
</evidence>
<name>A0A8R7Q517_TRIUA</name>
<sequence length="141" mass="15254">LPSLSPPLPSSRSVSRQCAAATDAATGVHPSPRPVQELRRPRLLHHGALLRHREQHNSSIASRPSVDRRRCNHVDPPRLCAPNLSPATLSHPTPRPLSMSVCSTTSKMTPPSCQSNQMLEPRSQTPPSTTTPTTPEVPTTT</sequence>
<proteinExistence type="predicted"/>
<evidence type="ECO:0000256" key="1">
    <source>
        <dbReference type="SAM" id="MobiDB-lite"/>
    </source>
</evidence>
<dbReference type="EnsemblPlants" id="TuG1812G0400001649.01.T01">
    <property type="protein sequence ID" value="TuG1812G0400001649.01.T01"/>
    <property type="gene ID" value="TuG1812G0400001649.01"/>
</dbReference>